<evidence type="ECO:0000313" key="3">
    <source>
        <dbReference type="EMBL" id="KDR84548.1"/>
    </source>
</evidence>
<dbReference type="AlphaFoldDB" id="A0A067TZQ6"/>
<dbReference type="Proteomes" id="UP000027222">
    <property type="component" value="Unassembled WGS sequence"/>
</dbReference>
<organism evidence="3 4">
    <name type="scientific">Galerina marginata (strain CBS 339.88)</name>
    <dbReference type="NCBI Taxonomy" id="685588"/>
    <lineage>
        <taxon>Eukaryota</taxon>
        <taxon>Fungi</taxon>
        <taxon>Dikarya</taxon>
        <taxon>Basidiomycota</taxon>
        <taxon>Agaricomycotina</taxon>
        <taxon>Agaricomycetes</taxon>
        <taxon>Agaricomycetidae</taxon>
        <taxon>Agaricales</taxon>
        <taxon>Agaricineae</taxon>
        <taxon>Strophariaceae</taxon>
        <taxon>Galerina</taxon>
    </lineage>
</organism>
<evidence type="ECO:0000256" key="1">
    <source>
        <dbReference type="SAM" id="SignalP"/>
    </source>
</evidence>
<gene>
    <name evidence="3" type="ORF">GALMADRAFT_133821</name>
</gene>
<evidence type="ECO:0000313" key="4">
    <source>
        <dbReference type="Proteomes" id="UP000027222"/>
    </source>
</evidence>
<proteinExistence type="predicted"/>
<accession>A0A067TZQ6</accession>
<dbReference type="HOGENOM" id="CLU_155985_0_0_1"/>
<dbReference type="EMBL" id="KL142368">
    <property type="protein sequence ID" value="KDR84548.1"/>
    <property type="molecule type" value="Genomic_DNA"/>
</dbReference>
<dbReference type="InterPro" id="IPR054443">
    <property type="entry name" value="Y3-like_dom"/>
</dbReference>
<feature type="domain" description="Glycan binding protein Y3-like" evidence="2">
    <location>
        <begin position="38"/>
        <end position="130"/>
    </location>
</feature>
<sequence>MPLNSDTVLLTLFVAVTSALAQSGPVTFSCIGNGITGNCGAFVATFCENAANTVLPASTSIGSCFNGNEFSGRCDFIAFNPSTTGGIGVPSSANCQAVLNNITAACPHGGVGNIVNALNTFSVDPNQGQCKSLSPCGN</sequence>
<evidence type="ECO:0000259" key="2">
    <source>
        <dbReference type="Pfam" id="PF22803"/>
    </source>
</evidence>
<keyword evidence="4" id="KW-1185">Reference proteome</keyword>
<dbReference type="OrthoDB" id="2925523at2759"/>
<reference evidence="4" key="1">
    <citation type="journal article" date="2014" name="Proc. Natl. Acad. Sci. U.S.A.">
        <title>Extensive sampling of basidiomycete genomes demonstrates inadequacy of the white-rot/brown-rot paradigm for wood decay fungi.</title>
        <authorList>
            <person name="Riley R."/>
            <person name="Salamov A.A."/>
            <person name="Brown D.W."/>
            <person name="Nagy L.G."/>
            <person name="Floudas D."/>
            <person name="Held B.W."/>
            <person name="Levasseur A."/>
            <person name="Lombard V."/>
            <person name="Morin E."/>
            <person name="Otillar R."/>
            <person name="Lindquist E.A."/>
            <person name="Sun H."/>
            <person name="LaButti K.M."/>
            <person name="Schmutz J."/>
            <person name="Jabbour D."/>
            <person name="Luo H."/>
            <person name="Baker S.E."/>
            <person name="Pisabarro A.G."/>
            <person name="Walton J.D."/>
            <person name="Blanchette R.A."/>
            <person name="Henrissat B."/>
            <person name="Martin F."/>
            <person name="Cullen D."/>
            <person name="Hibbett D.S."/>
            <person name="Grigoriev I.V."/>
        </authorList>
    </citation>
    <scope>NUCLEOTIDE SEQUENCE [LARGE SCALE GENOMIC DNA]</scope>
    <source>
        <strain evidence="4">CBS 339.88</strain>
    </source>
</reference>
<name>A0A067TZQ6_GALM3</name>
<feature type="signal peptide" evidence="1">
    <location>
        <begin position="1"/>
        <end position="21"/>
    </location>
</feature>
<keyword evidence="1" id="KW-0732">Signal</keyword>
<feature type="chain" id="PRO_5001649312" description="Glycan binding protein Y3-like domain-containing protein" evidence="1">
    <location>
        <begin position="22"/>
        <end position="138"/>
    </location>
</feature>
<dbReference type="Pfam" id="PF22803">
    <property type="entry name" value="GBD_Y3"/>
    <property type="match status" value="1"/>
</dbReference>
<protein>
    <recommendedName>
        <fullName evidence="2">Glycan binding protein Y3-like domain-containing protein</fullName>
    </recommendedName>
</protein>